<evidence type="ECO:0000256" key="3">
    <source>
        <dbReference type="SAM" id="SignalP"/>
    </source>
</evidence>
<accession>A0A7H1BGH1</accession>
<proteinExistence type="predicted"/>
<sequence>MRRTASWPATALTAAVLALATPVCADARADGDDTPWESESSWSEPAAPVDPADPADPAAPSDSLVPEGDAGLEDPAEVPSTRSTGKAPGALELSPANPRPGATVTANTSACRKDRRATGDANSLGAGDFPLQTTTQRDDLVGQFQVPSGARPGTYPVSVTCESGSVVRQTLTVTGSGGSQMHGVHAGDGGSWGRIGPVQLGLGGLLITGALGAAGYYTWRRALDR</sequence>
<keyword evidence="2" id="KW-0472">Membrane</keyword>
<dbReference type="KEGG" id="sxn:IAG42_32290"/>
<evidence type="ECO:0000256" key="2">
    <source>
        <dbReference type="SAM" id="Phobius"/>
    </source>
</evidence>
<keyword evidence="3" id="KW-0732">Signal</keyword>
<feature type="transmembrane region" description="Helical" evidence="2">
    <location>
        <begin position="200"/>
        <end position="219"/>
    </location>
</feature>
<evidence type="ECO:0000313" key="4">
    <source>
        <dbReference type="EMBL" id="QNS07826.1"/>
    </source>
</evidence>
<feature type="signal peptide" evidence="3">
    <location>
        <begin position="1"/>
        <end position="25"/>
    </location>
</feature>
<keyword evidence="5" id="KW-1185">Reference proteome</keyword>
<keyword evidence="2" id="KW-0812">Transmembrane</keyword>
<name>A0A7H1BGH1_9ACTN</name>
<feature type="chain" id="PRO_5028999721" description="Secreted protein" evidence="3">
    <location>
        <begin position="26"/>
        <end position="225"/>
    </location>
</feature>
<organism evidence="4 5">
    <name type="scientific">Streptomyces xanthii</name>
    <dbReference type="NCBI Taxonomy" id="2768069"/>
    <lineage>
        <taxon>Bacteria</taxon>
        <taxon>Bacillati</taxon>
        <taxon>Actinomycetota</taxon>
        <taxon>Actinomycetes</taxon>
        <taxon>Kitasatosporales</taxon>
        <taxon>Streptomycetaceae</taxon>
        <taxon>Streptomyces</taxon>
    </lineage>
</organism>
<reference evidence="4 5" key="1">
    <citation type="submission" date="2020-09" db="EMBL/GenBank/DDBJ databases">
        <title>A novel species.</title>
        <authorList>
            <person name="Gao J."/>
        </authorList>
    </citation>
    <scope>NUCLEOTIDE SEQUENCE [LARGE SCALE GENOMIC DNA]</scope>
    <source>
        <strain evidence="4 5">CRXT-Y-14</strain>
    </source>
</reference>
<dbReference type="AlphaFoldDB" id="A0A7H1BGH1"/>
<evidence type="ECO:0000256" key="1">
    <source>
        <dbReference type="SAM" id="MobiDB-lite"/>
    </source>
</evidence>
<dbReference type="RefSeq" id="WP_188340488.1">
    <property type="nucleotide sequence ID" value="NZ_CP061281.1"/>
</dbReference>
<keyword evidence="2" id="KW-1133">Transmembrane helix</keyword>
<feature type="region of interest" description="Disordered" evidence="1">
    <location>
        <begin position="27"/>
        <end position="136"/>
    </location>
</feature>
<evidence type="ECO:0000313" key="5">
    <source>
        <dbReference type="Proteomes" id="UP000516428"/>
    </source>
</evidence>
<dbReference type="EMBL" id="CP061281">
    <property type="protein sequence ID" value="QNS07826.1"/>
    <property type="molecule type" value="Genomic_DNA"/>
</dbReference>
<evidence type="ECO:0008006" key="6">
    <source>
        <dbReference type="Google" id="ProtNLM"/>
    </source>
</evidence>
<feature type="compositionally biased region" description="Low complexity" evidence="1">
    <location>
        <begin position="37"/>
        <end position="60"/>
    </location>
</feature>
<dbReference type="Proteomes" id="UP000516428">
    <property type="component" value="Chromosome"/>
</dbReference>
<protein>
    <recommendedName>
        <fullName evidence="6">Secreted protein</fullName>
    </recommendedName>
</protein>
<gene>
    <name evidence="4" type="ORF">IAG42_32290</name>
</gene>